<name>A0A381UZV9_9ZZZZ</name>
<dbReference type="Pfam" id="PF00005">
    <property type="entry name" value="ABC_tran"/>
    <property type="match status" value="2"/>
</dbReference>
<dbReference type="PROSITE" id="PS00211">
    <property type="entry name" value="ABC_TRANSPORTER_1"/>
    <property type="match status" value="2"/>
</dbReference>
<dbReference type="NCBIfam" id="NF008453">
    <property type="entry name" value="PRK11308.1"/>
    <property type="match status" value="2"/>
</dbReference>
<dbReference type="GO" id="GO:0016887">
    <property type="term" value="F:ATP hydrolysis activity"/>
    <property type="evidence" value="ECO:0007669"/>
    <property type="project" value="InterPro"/>
</dbReference>
<gene>
    <name evidence="6" type="ORF">METZ01_LOCUS86533</name>
</gene>
<evidence type="ECO:0000259" key="5">
    <source>
        <dbReference type="PROSITE" id="PS50893"/>
    </source>
</evidence>
<feature type="domain" description="ABC transporter" evidence="5">
    <location>
        <begin position="1"/>
        <end position="224"/>
    </location>
</feature>
<protein>
    <recommendedName>
        <fullName evidence="5">ABC transporter domain-containing protein</fullName>
    </recommendedName>
</protein>
<organism evidence="6">
    <name type="scientific">marine metagenome</name>
    <dbReference type="NCBI Taxonomy" id="408172"/>
    <lineage>
        <taxon>unclassified sequences</taxon>
        <taxon>metagenomes</taxon>
        <taxon>ecological metagenomes</taxon>
    </lineage>
</organism>
<dbReference type="EMBL" id="UINC01007503">
    <property type="protein sequence ID" value="SVA33679.1"/>
    <property type="molecule type" value="Genomic_DNA"/>
</dbReference>
<dbReference type="InterPro" id="IPR050319">
    <property type="entry name" value="ABC_transp_ATP-bind"/>
</dbReference>
<dbReference type="InterPro" id="IPR003593">
    <property type="entry name" value="AAA+_ATPase"/>
</dbReference>
<accession>A0A381UZV9</accession>
<sequence>MERGEILGIVGESGSGKSTIANAIINLIDPPGEITNGSIKIDNNELRDNEELIQKIRGKKIGFVFQDPQTSLNPLFKIKDQLIETIQTHLNLGYQDALKKSIQLLKEVGIDNAEKRIEDYPHQFSGGMRQRVVIALAISCEPDLIIADEPTTALDVSIQYQILELLKDLTKKRNLGVIIITHDMGVIAETTNKVIVMRDGLIVEQGDTKELLTNPKSNEARSLVISVPPTNKKIDRFKLISPDGKEITSDSKNLTINIIKTWGIRENKNQKLLKLTDVTKIFDDRSLAINISFGSKNESTDKVVKAVDNVSFELFEGETLGLVGESGSGKSTIAKIITGLVRPTNGEIFYNNISLYNSNRKYQIDKSRGQIQMIFQDPYSSLNPRFKVRDIISEPIKFFQKNISHNELTQNVYDLIDIVGMTRQSLDRYPHEFSGGQRQRISIARALATRPRLLICDEPTSALDVSIQAQILNLLKDIQDELHMTILFISHDLPVIRQMCNRIVVLKNGSVCETKETEEL</sequence>
<keyword evidence="4" id="KW-0067">ATP-binding</keyword>
<dbReference type="Gene3D" id="3.40.50.300">
    <property type="entry name" value="P-loop containing nucleotide triphosphate hydrolases"/>
    <property type="match status" value="2"/>
</dbReference>
<feature type="domain" description="ABC transporter" evidence="5">
    <location>
        <begin position="273"/>
        <end position="520"/>
    </location>
</feature>
<dbReference type="GO" id="GO:0055085">
    <property type="term" value="P:transmembrane transport"/>
    <property type="evidence" value="ECO:0007669"/>
    <property type="project" value="UniProtKB-ARBA"/>
</dbReference>
<dbReference type="InterPro" id="IPR017871">
    <property type="entry name" value="ABC_transporter-like_CS"/>
</dbReference>
<evidence type="ECO:0000313" key="6">
    <source>
        <dbReference type="EMBL" id="SVA33679.1"/>
    </source>
</evidence>
<feature type="non-terminal residue" evidence="6">
    <location>
        <position position="520"/>
    </location>
</feature>
<dbReference type="PANTHER" id="PTHR43776:SF7">
    <property type="entry name" value="D,D-DIPEPTIDE TRANSPORT ATP-BINDING PROTEIN DDPF-RELATED"/>
    <property type="match status" value="1"/>
</dbReference>
<evidence type="ECO:0000256" key="3">
    <source>
        <dbReference type="ARBA" id="ARBA00022741"/>
    </source>
</evidence>
<evidence type="ECO:0000256" key="2">
    <source>
        <dbReference type="ARBA" id="ARBA00022448"/>
    </source>
</evidence>
<evidence type="ECO:0000256" key="1">
    <source>
        <dbReference type="ARBA" id="ARBA00005417"/>
    </source>
</evidence>
<evidence type="ECO:0000256" key="4">
    <source>
        <dbReference type="ARBA" id="ARBA00022840"/>
    </source>
</evidence>
<reference evidence="6" key="1">
    <citation type="submission" date="2018-05" db="EMBL/GenBank/DDBJ databases">
        <authorList>
            <person name="Lanie J.A."/>
            <person name="Ng W.-L."/>
            <person name="Kazmierczak K.M."/>
            <person name="Andrzejewski T.M."/>
            <person name="Davidsen T.M."/>
            <person name="Wayne K.J."/>
            <person name="Tettelin H."/>
            <person name="Glass J.I."/>
            <person name="Rusch D."/>
            <person name="Podicherti R."/>
            <person name="Tsui H.-C.T."/>
            <person name="Winkler M.E."/>
        </authorList>
    </citation>
    <scope>NUCLEOTIDE SEQUENCE</scope>
</reference>
<dbReference type="SUPFAM" id="SSF52540">
    <property type="entry name" value="P-loop containing nucleoside triphosphate hydrolases"/>
    <property type="match status" value="2"/>
</dbReference>
<dbReference type="PROSITE" id="PS50893">
    <property type="entry name" value="ABC_TRANSPORTER_2"/>
    <property type="match status" value="2"/>
</dbReference>
<dbReference type="PANTHER" id="PTHR43776">
    <property type="entry name" value="TRANSPORT ATP-BINDING PROTEIN"/>
    <property type="match status" value="1"/>
</dbReference>
<keyword evidence="2" id="KW-0813">Transport</keyword>
<dbReference type="InterPro" id="IPR003439">
    <property type="entry name" value="ABC_transporter-like_ATP-bd"/>
</dbReference>
<dbReference type="AlphaFoldDB" id="A0A381UZV9"/>
<dbReference type="CDD" id="cd03257">
    <property type="entry name" value="ABC_NikE_OppD_transporters"/>
    <property type="match status" value="2"/>
</dbReference>
<comment type="similarity">
    <text evidence="1">Belongs to the ABC transporter superfamily.</text>
</comment>
<dbReference type="InterPro" id="IPR027417">
    <property type="entry name" value="P-loop_NTPase"/>
</dbReference>
<dbReference type="SMART" id="SM00382">
    <property type="entry name" value="AAA"/>
    <property type="match status" value="2"/>
</dbReference>
<dbReference type="NCBIfam" id="NF007739">
    <property type="entry name" value="PRK10419.1"/>
    <property type="match status" value="2"/>
</dbReference>
<keyword evidence="3" id="KW-0547">Nucleotide-binding</keyword>
<dbReference type="GO" id="GO:0005524">
    <property type="term" value="F:ATP binding"/>
    <property type="evidence" value="ECO:0007669"/>
    <property type="project" value="UniProtKB-KW"/>
</dbReference>
<proteinExistence type="inferred from homology"/>